<dbReference type="GO" id="GO:0015627">
    <property type="term" value="C:type II protein secretion system complex"/>
    <property type="evidence" value="ECO:0007669"/>
    <property type="project" value="InterPro"/>
</dbReference>
<feature type="transmembrane region" description="Helical" evidence="12">
    <location>
        <begin position="12"/>
        <end position="36"/>
    </location>
</feature>
<organism evidence="14 15">
    <name type="scientific">Comamonas aquatica DA1877</name>
    <dbReference type="NCBI Taxonomy" id="1457173"/>
    <lineage>
        <taxon>Bacteria</taxon>
        <taxon>Pseudomonadati</taxon>
        <taxon>Pseudomonadota</taxon>
        <taxon>Betaproteobacteria</taxon>
        <taxon>Burkholderiales</taxon>
        <taxon>Comamonadaceae</taxon>
        <taxon>Comamonas</taxon>
    </lineage>
</organism>
<dbReference type="RefSeq" id="WP_043383143.1">
    <property type="nucleotide sequence ID" value="NZ_JBOK01000009.1"/>
</dbReference>
<dbReference type="PATRIC" id="fig|1457173.3.peg.1876"/>
<keyword evidence="3" id="KW-1003">Cell membrane</keyword>
<proteinExistence type="inferred from homology"/>
<dbReference type="Pfam" id="PF07963">
    <property type="entry name" value="N_methyl"/>
    <property type="match status" value="1"/>
</dbReference>
<gene>
    <name evidence="14" type="ORF">AX13_18155</name>
</gene>
<dbReference type="PROSITE" id="PS00409">
    <property type="entry name" value="PROKAR_NTER_METHYL"/>
    <property type="match status" value="1"/>
</dbReference>
<comment type="similarity">
    <text evidence="9">Belongs to the GSP H family.</text>
</comment>
<keyword evidence="15" id="KW-1185">Reference proteome</keyword>
<dbReference type="SUPFAM" id="SSF54523">
    <property type="entry name" value="Pili subunits"/>
    <property type="match status" value="1"/>
</dbReference>
<evidence type="ECO:0000313" key="15">
    <source>
        <dbReference type="Proteomes" id="UP000020766"/>
    </source>
</evidence>
<dbReference type="GO" id="GO:0005886">
    <property type="term" value="C:plasma membrane"/>
    <property type="evidence" value="ECO:0007669"/>
    <property type="project" value="UniProtKB-SubCell"/>
</dbReference>
<dbReference type="Gene3D" id="3.55.40.10">
    <property type="entry name" value="minor pseudopilin epsh domain"/>
    <property type="match status" value="1"/>
</dbReference>
<keyword evidence="5" id="KW-0997">Cell inner membrane</keyword>
<sequence>MSIHAPTSRPHGFTLVELMVTLVVLSVFLGLAVPSFRGLLDAQRLKAMAYDMVADLSLARSEALKRGSDITLTPQQTGDWTAGWTLTAGTEVVAQRTGAGSSVRVVQAPATVTFDRNGRVANATAVTRFGLEDRQAHNHRCISLDPSGRPKSVLSPCPTP</sequence>
<evidence type="ECO:0000256" key="9">
    <source>
        <dbReference type="ARBA" id="ARBA00025772"/>
    </source>
</evidence>
<dbReference type="GO" id="GO:0015628">
    <property type="term" value="P:protein secretion by the type II secretion system"/>
    <property type="evidence" value="ECO:0007669"/>
    <property type="project" value="InterPro"/>
</dbReference>
<feature type="region of interest" description="Disordered" evidence="11">
    <location>
        <begin position="141"/>
        <end position="160"/>
    </location>
</feature>
<dbReference type="AlphaFoldDB" id="A0A014MQ06"/>
<evidence type="ECO:0000256" key="1">
    <source>
        <dbReference type="ARBA" id="ARBA00004377"/>
    </source>
</evidence>
<evidence type="ECO:0000256" key="10">
    <source>
        <dbReference type="ARBA" id="ARBA00030775"/>
    </source>
</evidence>
<evidence type="ECO:0000256" key="11">
    <source>
        <dbReference type="SAM" id="MobiDB-lite"/>
    </source>
</evidence>
<dbReference type="EMBL" id="JBOK01000009">
    <property type="protein sequence ID" value="EXU80214.1"/>
    <property type="molecule type" value="Genomic_DNA"/>
</dbReference>
<evidence type="ECO:0000256" key="12">
    <source>
        <dbReference type="SAM" id="Phobius"/>
    </source>
</evidence>
<evidence type="ECO:0000259" key="13">
    <source>
        <dbReference type="Pfam" id="PF12019"/>
    </source>
</evidence>
<feature type="domain" description="General secretion pathway GspH" evidence="13">
    <location>
        <begin position="51"/>
        <end position="148"/>
    </location>
</feature>
<evidence type="ECO:0000256" key="2">
    <source>
        <dbReference type="ARBA" id="ARBA00021549"/>
    </source>
</evidence>
<keyword evidence="7 12" id="KW-1133">Transmembrane helix</keyword>
<comment type="subcellular location">
    <subcellularLocation>
        <location evidence="1">Cell inner membrane</location>
        <topology evidence="1">Single-pass membrane protein</topology>
    </subcellularLocation>
</comment>
<comment type="caution">
    <text evidence="14">The sequence shown here is derived from an EMBL/GenBank/DDBJ whole genome shotgun (WGS) entry which is preliminary data.</text>
</comment>
<keyword evidence="6 12" id="KW-0812">Transmembrane</keyword>
<dbReference type="InterPro" id="IPR012902">
    <property type="entry name" value="N_methyl_site"/>
</dbReference>
<protein>
    <recommendedName>
        <fullName evidence="2">Type II secretion system protein H</fullName>
    </recommendedName>
    <alternativeName>
        <fullName evidence="10">General secretion pathway protein H</fullName>
    </alternativeName>
</protein>
<dbReference type="InterPro" id="IPR045584">
    <property type="entry name" value="Pilin-like"/>
</dbReference>
<evidence type="ECO:0000256" key="5">
    <source>
        <dbReference type="ARBA" id="ARBA00022519"/>
    </source>
</evidence>
<evidence type="ECO:0000256" key="3">
    <source>
        <dbReference type="ARBA" id="ARBA00022475"/>
    </source>
</evidence>
<dbReference type="Pfam" id="PF12019">
    <property type="entry name" value="GspH"/>
    <property type="match status" value="1"/>
</dbReference>
<name>A0A014MQ06_9BURK</name>
<dbReference type="Proteomes" id="UP000020766">
    <property type="component" value="Unassembled WGS sequence"/>
</dbReference>
<keyword evidence="8 12" id="KW-0472">Membrane</keyword>
<dbReference type="InterPro" id="IPR022346">
    <property type="entry name" value="T2SS_GspH"/>
</dbReference>
<evidence type="ECO:0000256" key="4">
    <source>
        <dbReference type="ARBA" id="ARBA00022481"/>
    </source>
</evidence>
<evidence type="ECO:0000256" key="7">
    <source>
        <dbReference type="ARBA" id="ARBA00022989"/>
    </source>
</evidence>
<evidence type="ECO:0000256" key="6">
    <source>
        <dbReference type="ARBA" id="ARBA00022692"/>
    </source>
</evidence>
<accession>A0A014MQ06</accession>
<dbReference type="NCBIfam" id="TIGR02532">
    <property type="entry name" value="IV_pilin_GFxxxE"/>
    <property type="match status" value="1"/>
</dbReference>
<reference evidence="14 15" key="1">
    <citation type="submission" date="2014-01" db="EMBL/GenBank/DDBJ databases">
        <title>Interspecies Systems Biology Uncovers Metabolites Affecting C. elegans Gene Expression and Life History Traits.</title>
        <authorList>
            <person name="Watson E."/>
            <person name="Macneil L.T."/>
            <person name="Ritter A.D."/>
            <person name="Yilmaz L.S."/>
            <person name="Rosebrock A.P."/>
            <person name="Caudy A.A."/>
            <person name="Walhout A.J."/>
        </authorList>
    </citation>
    <scope>NUCLEOTIDE SEQUENCE [LARGE SCALE GENOMIC DNA]</scope>
    <source>
        <strain evidence="14 15">DA1877</strain>
    </source>
</reference>
<evidence type="ECO:0000256" key="8">
    <source>
        <dbReference type="ARBA" id="ARBA00023136"/>
    </source>
</evidence>
<evidence type="ECO:0000313" key="14">
    <source>
        <dbReference type="EMBL" id="EXU80214.1"/>
    </source>
</evidence>
<keyword evidence="4" id="KW-0488">Methylation</keyword>